<organism evidence="3 4">
    <name type="scientific">Mucor flavus</name>
    <dbReference type="NCBI Taxonomy" id="439312"/>
    <lineage>
        <taxon>Eukaryota</taxon>
        <taxon>Fungi</taxon>
        <taxon>Fungi incertae sedis</taxon>
        <taxon>Mucoromycota</taxon>
        <taxon>Mucoromycotina</taxon>
        <taxon>Mucoromycetes</taxon>
        <taxon>Mucorales</taxon>
        <taxon>Mucorineae</taxon>
        <taxon>Mucoraceae</taxon>
        <taxon>Mucor</taxon>
    </lineage>
</organism>
<dbReference type="PROSITE" id="PS51526">
    <property type="entry name" value="RFX_DBD"/>
    <property type="match status" value="1"/>
</dbReference>
<keyword evidence="1" id="KW-0238">DNA-binding</keyword>
<keyword evidence="4" id="KW-1185">Reference proteome</keyword>
<gene>
    <name evidence="3" type="ORF">MFLAVUS_000151</name>
</gene>
<dbReference type="InterPro" id="IPR039779">
    <property type="entry name" value="RFX-like"/>
</dbReference>
<proteinExistence type="predicted"/>
<evidence type="ECO:0000259" key="2">
    <source>
        <dbReference type="PROSITE" id="PS51526"/>
    </source>
</evidence>
<name>A0ABP9YIX6_9FUNG</name>
<protein>
    <recommendedName>
        <fullName evidence="2">RFX-type winged-helix domain-containing protein</fullName>
    </recommendedName>
</protein>
<evidence type="ECO:0000313" key="4">
    <source>
        <dbReference type="Proteomes" id="UP001473302"/>
    </source>
</evidence>
<reference evidence="3 4" key="1">
    <citation type="submission" date="2024-04" db="EMBL/GenBank/DDBJ databases">
        <title>genome sequences of Mucor flavus KT1a and Helicostylum pulchrum KT1b strains isolated from the surface of a dry-aged beef.</title>
        <authorList>
            <person name="Toyotome T."/>
            <person name="Hosono M."/>
            <person name="Torimaru M."/>
            <person name="Fukuda K."/>
            <person name="Mikami N."/>
        </authorList>
    </citation>
    <scope>NUCLEOTIDE SEQUENCE [LARGE SCALE GENOMIC DNA]</scope>
    <source>
        <strain evidence="3 4">KT1a</strain>
    </source>
</reference>
<dbReference type="Pfam" id="PF25340">
    <property type="entry name" value="BCD_RFX"/>
    <property type="match status" value="1"/>
</dbReference>
<dbReference type="InterPro" id="IPR003150">
    <property type="entry name" value="DNA-bd_RFX"/>
</dbReference>
<dbReference type="Gene3D" id="1.10.10.10">
    <property type="entry name" value="Winged helix-like DNA-binding domain superfamily/Winged helix DNA-binding domain"/>
    <property type="match status" value="1"/>
</dbReference>
<dbReference type="SUPFAM" id="SSF46785">
    <property type="entry name" value="Winged helix' DNA-binding domain"/>
    <property type="match status" value="1"/>
</dbReference>
<accession>A0ABP9YIX6</accession>
<comment type="caution">
    <text evidence="3">The sequence shown here is derived from an EMBL/GenBank/DDBJ whole genome shotgun (WGS) entry which is preliminary data.</text>
</comment>
<evidence type="ECO:0000313" key="3">
    <source>
        <dbReference type="EMBL" id="GAA5806803.1"/>
    </source>
</evidence>
<dbReference type="InterPro" id="IPR036388">
    <property type="entry name" value="WH-like_DNA-bd_sf"/>
</dbReference>
<feature type="domain" description="RFX-type winged-helix" evidence="2">
    <location>
        <begin position="64"/>
        <end position="139"/>
    </location>
</feature>
<dbReference type="Pfam" id="PF02257">
    <property type="entry name" value="RFX_DNA_binding"/>
    <property type="match status" value="1"/>
</dbReference>
<dbReference type="InterPro" id="IPR036390">
    <property type="entry name" value="WH_DNA-bd_sf"/>
</dbReference>
<dbReference type="EMBL" id="BAABUK010000002">
    <property type="protein sequence ID" value="GAA5806803.1"/>
    <property type="molecule type" value="Genomic_DNA"/>
</dbReference>
<dbReference type="Proteomes" id="UP001473302">
    <property type="component" value="Unassembled WGS sequence"/>
</dbReference>
<dbReference type="PANTHER" id="PTHR12619:SF5">
    <property type="entry name" value="TRANSCRIPTION FACTOR RFX4"/>
    <property type="match status" value="1"/>
</dbReference>
<evidence type="ECO:0000256" key="1">
    <source>
        <dbReference type="ARBA" id="ARBA00023125"/>
    </source>
</evidence>
<dbReference type="PANTHER" id="PTHR12619">
    <property type="entry name" value="RFX TRANSCRIPTION FACTOR FAMILY"/>
    <property type="match status" value="1"/>
</dbReference>
<dbReference type="InterPro" id="IPR057321">
    <property type="entry name" value="RFX1-4/6/8-like_BCD"/>
</dbReference>
<sequence>MSLHLNQQTMATNITDNEVNETEPIEKEEEAMAITANMRGSSDSTNLELLDPSIMADRETSMHVTTWIRANYVREREHNVPRRNMFEHYKIDCTSQDLTPVNSATFGKLLRVVFPDLKTRRLGVRGQSKYHYCGIRVRTPEDGAIIIGRSVQNSPTAYSASAASTSASASSSVPPSPSVVSSVPTFISSSFASVRLNRSETDNDLLASFTLTYERHCKEIFRFISNNQLDKVRECMEIFYNGMPEQFVQLIQSTPEITEAVWRWDCSLYDAMITTFLPSINHALPAETVRTLRTYTRELREYIQSSLNRFPISFYQKKADVARIFCAKFRRQLSLNFAAQTAATVLSMPDHVAIMRQDWERFDFDGILDQTLWVCECDTSEIRNILRQDIYELLTSKPAIENWMKWVSTLVHRYLKTHTPTSINDANHYLARSKQILLKWTFYTSLIMKDLTLQQARSFGSFHNLRLFLDDYILYIVEENIAQVNYTLMQHQRNEISSHAGAYFSESPIATTSDRNSK</sequence>